<dbReference type="GO" id="GO:0005634">
    <property type="term" value="C:nucleus"/>
    <property type="evidence" value="ECO:0007669"/>
    <property type="project" value="UniProtKB-SubCell"/>
</dbReference>
<evidence type="ECO:0000256" key="2">
    <source>
        <dbReference type="ARBA" id="ARBA00022723"/>
    </source>
</evidence>
<keyword evidence="8" id="KW-0539">Nucleus</keyword>
<feature type="domain" description="C2H2-type" evidence="11">
    <location>
        <begin position="319"/>
        <end position="349"/>
    </location>
</feature>
<evidence type="ECO:0000256" key="1">
    <source>
        <dbReference type="ARBA" id="ARBA00004123"/>
    </source>
</evidence>
<feature type="region of interest" description="Disordered" evidence="10">
    <location>
        <begin position="80"/>
        <end position="99"/>
    </location>
</feature>
<dbReference type="OrthoDB" id="6483397at2759"/>
<dbReference type="GO" id="GO:0006357">
    <property type="term" value="P:regulation of transcription by RNA polymerase II"/>
    <property type="evidence" value="ECO:0007669"/>
    <property type="project" value="TreeGrafter"/>
</dbReference>
<dbReference type="EMBL" id="CAJPIZ010000785">
    <property type="protein sequence ID" value="CAG2102275.1"/>
    <property type="molecule type" value="Genomic_DNA"/>
</dbReference>
<dbReference type="Pfam" id="PF00096">
    <property type="entry name" value="zf-C2H2"/>
    <property type="match status" value="1"/>
</dbReference>
<dbReference type="SUPFAM" id="SSF57667">
    <property type="entry name" value="beta-beta-alpha zinc fingers"/>
    <property type="match status" value="3"/>
</dbReference>
<feature type="domain" description="C2H2-type" evidence="11">
    <location>
        <begin position="289"/>
        <end position="313"/>
    </location>
</feature>
<organism evidence="12">
    <name type="scientific">Medioppia subpectinata</name>
    <dbReference type="NCBI Taxonomy" id="1979941"/>
    <lineage>
        <taxon>Eukaryota</taxon>
        <taxon>Metazoa</taxon>
        <taxon>Ecdysozoa</taxon>
        <taxon>Arthropoda</taxon>
        <taxon>Chelicerata</taxon>
        <taxon>Arachnida</taxon>
        <taxon>Acari</taxon>
        <taxon>Acariformes</taxon>
        <taxon>Sarcoptiformes</taxon>
        <taxon>Oribatida</taxon>
        <taxon>Brachypylina</taxon>
        <taxon>Oppioidea</taxon>
        <taxon>Oppiidae</taxon>
        <taxon>Medioppia</taxon>
    </lineage>
</organism>
<dbReference type="GO" id="GO:0008270">
    <property type="term" value="F:zinc ion binding"/>
    <property type="evidence" value="ECO:0007669"/>
    <property type="project" value="UniProtKB-KW"/>
</dbReference>
<feature type="domain" description="C2H2-type" evidence="11">
    <location>
        <begin position="259"/>
        <end position="288"/>
    </location>
</feature>
<evidence type="ECO:0000256" key="8">
    <source>
        <dbReference type="ARBA" id="ARBA00023242"/>
    </source>
</evidence>
<keyword evidence="4 9" id="KW-0863">Zinc-finger</keyword>
<dbReference type="Proteomes" id="UP000759131">
    <property type="component" value="Unassembled WGS sequence"/>
</dbReference>
<accession>A0A7R9KF85</accession>
<dbReference type="Gene3D" id="3.30.160.60">
    <property type="entry name" value="Classic Zinc Finger"/>
    <property type="match status" value="6"/>
</dbReference>
<evidence type="ECO:0000256" key="5">
    <source>
        <dbReference type="ARBA" id="ARBA00022833"/>
    </source>
</evidence>
<dbReference type="PANTHER" id="PTHR46179">
    <property type="entry name" value="ZINC FINGER PROTEIN"/>
    <property type="match status" value="1"/>
</dbReference>
<evidence type="ECO:0000259" key="11">
    <source>
        <dbReference type="PROSITE" id="PS50157"/>
    </source>
</evidence>
<evidence type="ECO:0000313" key="13">
    <source>
        <dbReference type="Proteomes" id="UP000759131"/>
    </source>
</evidence>
<evidence type="ECO:0000313" key="12">
    <source>
        <dbReference type="EMBL" id="CAD7621845.1"/>
    </source>
</evidence>
<name>A0A7R9KF85_9ACAR</name>
<feature type="domain" description="C2H2-type" evidence="11">
    <location>
        <begin position="231"/>
        <end position="258"/>
    </location>
</feature>
<dbReference type="SMART" id="SM00355">
    <property type="entry name" value="ZnF_C2H2"/>
    <property type="match status" value="9"/>
</dbReference>
<dbReference type="FunFam" id="3.30.160.60:FF:000100">
    <property type="entry name" value="Zinc finger 45-like"/>
    <property type="match status" value="1"/>
</dbReference>
<feature type="domain" description="C2H2-type" evidence="11">
    <location>
        <begin position="388"/>
        <end position="417"/>
    </location>
</feature>
<sequence>TQLSHIYHTFETQLTAEDKHNYNELTQELRPLDAGVKREDTADTRVHGLYHSLQWTTPADLLIASLTTDEGIDATPVVPKKTPTKRPKKTCDTNNTSDNAVVVKQRRRRSPKTPVSECSPEELEELRQKYVDRKDIWDADTQRFLCPKNDCPVSSKSIKNLYNHLRTSHKMPSIGISCQDRVNEHTAPYLSPDGQHYVCVEPNCLQPNGVFDNQLNFYRHLIKDHRKLPDIVCEYCGKVFKKAKLYTLHKRIHTNTKPYACHMPGCEYRGRTKPQLNYHMAVHTEDRPFLCAHEGCAKTFKSREKLREHSETHDPHFRIKCSADGCDEWFKSRYWRTIHVKLVHKGLPPELCKKVAKKFVCDWPGCEFRGALQNLAIHKSVHTGERPFACDWPNCGKRFRLKQYLNDHKNIHINQKPLVCHWPGCAYRCNDSGNLRKHIRTTHK</sequence>
<keyword evidence="7" id="KW-0804">Transcription</keyword>
<evidence type="ECO:0000256" key="10">
    <source>
        <dbReference type="SAM" id="MobiDB-lite"/>
    </source>
</evidence>
<dbReference type="EMBL" id="OC855360">
    <property type="protein sequence ID" value="CAD7621845.1"/>
    <property type="molecule type" value="Genomic_DNA"/>
</dbReference>
<evidence type="ECO:0000256" key="3">
    <source>
        <dbReference type="ARBA" id="ARBA00022737"/>
    </source>
</evidence>
<dbReference type="InterPro" id="IPR051061">
    <property type="entry name" value="Zinc_finger_trans_reg"/>
</dbReference>
<dbReference type="InterPro" id="IPR036236">
    <property type="entry name" value="Znf_C2H2_sf"/>
</dbReference>
<comment type="subcellular location">
    <subcellularLocation>
        <location evidence="1">Nucleus</location>
    </subcellularLocation>
</comment>
<evidence type="ECO:0000256" key="9">
    <source>
        <dbReference type="PROSITE-ProRule" id="PRU00042"/>
    </source>
</evidence>
<keyword evidence="13" id="KW-1185">Reference proteome</keyword>
<dbReference type="PROSITE" id="PS50157">
    <property type="entry name" value="ZINC_FINGER_C2H2_2"/>
    <property type="match status" value="5"/>
</dbReference>
<gene>
    <name evidence="12" type="ORF">OSB1V03_LOCUS2315</name>
</gene>
<evidence type="ECO:0000256" key="7">
    <source>
        <dbReference type="ARBA" id="ARBA00023163"/>
    </source>
</evidence>
<keyword evidence="6" id="KW-0805">Transcription regulation</keyword>
<proteinExistence type="predicted"/>
<dbReference type="InterPro" id="IPR013087">
    <property type="entry name" value="Znf_C2H2_type"/>
</dbReference>
<protein>
    <recommendedName>
        <fullName evidence="11">C2H2-type domain-containing protein</fullName>
    </recommendedName>
</protein>
<evidence type="ECO:0000256" key="4">
    <source>
        <dbReference type="ARBA" id="ARBA00022771"/>
    </source>
</evidence>
<keyword evidence="5" id="KW-0862">Zinc</keyword>
<dbReference type="AlphaFoldDB" id="A0A7R9KF85"/>
<keyword evidence="2" id="KW-0479">Metal-binding</keyword>
<feature type="non-terminal residue" evidence="12">
    <location>
        <position position="1"/>
    </location>
</feature>
<dbReference type="PROSITE" id="PS00028">
    <property type="entry name" value="ZINC_FINGER_C2H2_1"/>
    <property type="match status" value="5"/>
</dbReference>
<keyword evidence="3" id="KW-0677">Repeat</keyword>
<dbReference type="PANTHER" id="PTHR46179:SF13">
    <property type="entry name" value="C2H2-TYPE DOMAIN-CONTAINING PROTEIN"/>
    <property type="match status" value="1"/>
</dbReference>
<evidence type="ECO:0000256" key="6">
    <source>
        <dbReference type="ARBA" id="ARBA00023015"/>
    </source>
</evidence>
<reference evidence="12" key="1">
    <citation type="submission" date="2020-11" db="EMBL/GenBank/DDBJ databases">
        <authorList>
            <person name="Tran Van P."/>
        </authorList>
    </citation>
    <scope>NUCLEOTIDE SEQUENCE</scope>
</reference>